<accession>A0A4U6RCF3</accession>
<dbReference type="Gene3D" id="3.40.50.720">
    <property type="entry name" value="NAD(P)-binding Rossmann-like Domain"/>
    <property type="match status" value="1"/>
</dbReference>
<dbReference type="PANTHER" id="PTHR43818">
    <property type="entry name" value="BCDNA.GH03377"/>
    <property type="match status" value="1"/>
</dbReference>
<evidence type="ECO:0000313" key="2">
    <source>
        <dbReference type="EMBL" id="TKV71707.1"/>
    </source>
</evidence>
<name>A0A4U6RCF3_BRAEL</name>
<dbReference type="Proteomes" id="UP000305095">
    <property type="component" value="Unassembled WGS sequence"/>
</dbReference>
<dbReference type="InterPro" id="IPR050463">
    <property type="entry name" value="Gfo/Idh/MocA_oxidrdct_glycsds"/>
</dbReference>
<dbReference type="Gene3D" id="3.30.360.10">
    <property type="entry name" value="Dihydrodipicolinate Reductase, domain 2"/>
    <property type="match status" value="1"/>
</dbReference>
<reference evidence="2 3" key="1">
    <citation type="submission" date="2019-05" db="EMBL/GenBank/DDBJ databases">
        <title>Draft Genome of Bradyrhizobium elkanii strain SEMIA 938, Used in Commercial Inoculants for Lupinus spp. in Brazil.</title>
        <authorList>
            <person name="Hungria M."/>
            <person name="Delamuta J.R.M."/>
            <person name="Ribeiro R.A."/>
            <person name="Nogueira M.A."/>
        </authorList>
    </citation>
    <scope>NUCLEOTIDE SEQUENCE [LARGE SCALE GENOMIC DNA]</scope>
    <source>
        <strain evidence="2 3">Semia 938</strain>
    </source>
</reference>
<proteinExistence type="predicted"/>
<dbReference type="InterPro" id="IPR036291">
    <property type="entry name" value="NAD(P)-bd_dom_sf"/>
</dbReference>
<feature type="domain" description="Gfo/Idh/MocA-like oxidoreductase N-terminal" evidence="1">
    <location>
        <begin position="13"/>
        <end position="123"/>
    </location>
</feature>
<evidence type="ECO:0000259" key="1">
    <source>
        <dbReference type="Pfam" id="PF01408"/>
    </source>
</evidence>
<gene>
    <name evidence="2" type="ORF">FDV58_39110</name>
</gene>
<evidence type="ECO:0000313" key="3">
    <source>
        <dbReference type="Proteomes" id="UP000305095"/>
    </source>
</evidence>
<protein>
    <submittedName>
        <fullName evidence="2">Gfo/Idh/MocA family oxidoreductase</fullName>
    </submittedName>
</protein>
<dbReference type="GO" id="GO:0000166">
    <property type="term" value="F:nucleotide binding"/>
    <property type="evidence" value="ECO:0007669"/>
    <property type="project" value="InterPro"/>
</dbReference>
<dbReference type="InterPro" id="IPR000683">
    <property type="entry name" value="Gfo/Idh/MocA-like_OxRdtase_N"/>
</dbReference>
<dbReference type="PANTHER" id="PTHR43818:SF7">
    <property type="entry name" value="DEHYDROGENASE"/>
    <property type="match status" value="1"/>
</dbReference>
<comment type="caution">
    <text evidence="2">The sequence shown here is derived from an EMBL/GenBank/DDBJ whole genome shotgun (WGS) entry which is preliminary data.</text>
</comment>
<sequence length="317" mass="34261">MDRNARTAMSDLLRIAIVGYGEIACRQHVPAIAKASSVALVAVADPVKTPPGLPHFRDLQELLCDGPEIDAVALCTPAQMRHAQASAALASGKHVLLEKPPGTTVSELTPLIATAQEAGRTLFATWHSRYAAAVGPARQLLASRTINKVTIIWKEDVRVWHPGQAWIFEAGGFGVFDPGINALSILTEILPRAVFIRSATLDFPSNREAPIAAEIELSDASGLPIHAEFDFRQTGSPSWDILCETDAGPVTLSKGGRQLRDGNRLVVDAPDDEYPALYRRFVALASEGKSDVDLAPLRLVADSFMLGRRRLVEAFED</sequence>
<organism evidence="2 3">
    <name type="scientific">Bradyrhizobium elkanii</name>
    <dbReference type="NCBI Taxonomy" id="29448"/>
    <lineage>
        <taxon>Bacteria</taxon>
        <taxon>Pseudomonadati</taxon>
        <taxon>Pseudomonadota</taxon>
        <taxon>Alphaproteobacteria</taxon>
        <taxon>Hyphomicrobiales</taxon>
        <taxon>Nitrobacteraceae</taxon>
        <taxon>Bradyrhizobium</taxon>
    </lineage>
</organism>
<dbReference type="Pfam" id="PF01408">
    <property type="entry name" value="GFO_IDH_MocA"/>
    <property type="match status" value="1"/>
</dbReference>
<dbReference type="AlphaFoldDB" id="A0A4U6RCF3"/>
<dbReference type="SUPFAM" id="SSF51735">
    <property type="entry name" value="NAD(P)-binding Rossmann-fold domains"/>
    <property type="match status" value="1"/>
</dbReference>
<dbReference type="EMBL" id="SZZP01000043">
    <property type="protein sequence ID" value="TKV71707.1"/>
    <property type="molecule type" value="Genomic_DNA"/>
</dbReference>